<evidence type="ECO:0000313" key="2">
    <source>
        <dbReference type="EMBL" id="BET26508.1"/>
    </source>
</evidence>
<feature type="domain" description="GIY-YIG" evidence="1">
    <location>
        <begin position="15"/>
        <end position="93"/>
    </location>
</feature>
<dbReference type="AlphaFoldDB" id="A0AA86J021"/>
<dbReference type="PROSITE" id="PS50164">
    <property type="entry name" value="GIY_YIG"/>
    <property type="match status" value="1"/>
</dbReference>
<accession>A0AA86J021</accession>
<dbReference type="EMBL" id="AP028947">
    <property type="protein sequence ID" value="BET26508.1"/>
    <property type="molecule type" value="Genomic_DNA"/>
</dbReference>
<sequence length="125" mass="15219">MLKDIGLPKGNDTQEKYWLYMLSNSKPNGPLYLGETLCLYSRMKEHHAGTRRDFAHYHRMERLIYFEVWNDYEKYLARMRRVRNWPRDMRLLLIESLNPGWIDLWPQLVEDQSNSNIQLELKCQQ</sequence>
<dbReference type="RefSeq" id="WP_130556029.1">
    <property type="nucleotide sequence ID" value="NZ_AP028947.1"/>
</dbReference>
<gene>
    <name evidence="2" type="ORF">RGQ30_20090</name>
</gene>
<dbReference type="InterPro" id="IPR000305">
    <property type="entry name" value="GIY-YIG_endonuc"/>
</dbReference>
<proteinExistence type="predicted"/>
<reference evidence="2 3" key="1">
    <citation type="submission" date="2023-10" db="EMBL/GenBank/DDBJ databases">
        <title>Complete Genome Sequence of Limnobacter thiooxidans CS-K2T, Isolated from freshwater lake sediments in Bavaria, Germany.</title>
        <authorList>
            <person name="Naruki M."/>
            <person name="Watanabe A."/>
            <person name="Warashina T."/>
            <person name="Morita T."/>
            <person name="Arakawa K."/>
        </authorList>
    </citation>
    <scope>NUCLEOTIDE SEQUENCE [LARGE SCALE GENOMIC DNA]</scope>
    <source>
        <strain evidence="2 3">CS-K2</strain>
    </source>
</reference>
<dbReference type="Proteomes" id="UP001329151">
    <property type="component" value="Chromosome"/>
</dbReference>
<evidence type="ECO:0000259" key="1">
    <source>
        <dbReference type="PROSITE" id="PS50164"/>
    </source>
</evidence>
<evidence type="ECO:0000313" key="3">
    <source>
        <dbReference type="Proteomes" id="UP001329151"/>
    </source>
</evidence>
<dbReference type="Pfam" id="PF01541">
    <property type="entry name" value="GIY-YIG"/>
    <property type="match status" value="1"/>
</dbReference>
<dbReference type="KEGG" id="lto:RGQ30_20090"/>
<name>A0AA86J021_9BURK</name>
<dbReference type="SUPFAM" id="SSF82771">
    <property type="entry name" value="GIY-YIG endonuclease"/>
    <property type="match status" value="1"/>
</dbReference>
<keyword evidence="3" id="KW-1185">Reference proteome</keyword>
<dbReference type="InterPro" id="IPR035901">
    <property type="entry name" value="GIY-YIG_endonuc_sf"/>
</dbReference>
<protein>
    <recommendedName>
        <fullName evidence="1">GIY-YIG domain-containing protein</fullName>
    </recommendedName>
</protein>
<dbReference type="Gene3D" id="3.40.1440.10">
    <property type="entry name" value="GIY-YIG endonuclease"/>
    <property type="match status" value="1"/>
</dbReference>
<organism evidence="2 3">
    <name type="scientific">Limnobacter thiooxidans</name>
    <dbReference type="NCBI Taxonomy" id="131080"/>
    <lineage>
        <taxon>Bacteria</taxon>
        <taxon>Pseudomonadati</taxon>
        <taxon>Pseudomonadota</taxon>
        <taxon>Betaproteobacteria</taxon>
        <taxon>Burkholderiales</taxon>
        <taxon>Burkholderiaceae</taxon>
        <taxon>Limnobacter</taxon>
    </lineage>
</organism>